<evidence type="ECO:0000313" key="1">
    <source>
        <dbReference type="EMBL" id="KAG9348817.1"/>
    </source>
</evidence>
<dbReference type="Gene3D" id="3.40.50.880">
    <property type="match status" value="2"/>
</dbReference>
<organism evidence="1 2">
    <name type="scientific">Albula glossodonta</name>
    <name type="common">roundjaw bonefish</name>
    <dbReference type="NCBI Taxonomy" id="121402"/>
    <lineage>
        <taxon>Eukaryota</taxon>
        <taxon>Metazoa</taxon>
        <taxon>Chordata</taxon>
        <taxon>Craniata</taxon>
        <taxon>Vertebrata</taxon>
        <taxon>Euteleostomi</taxon>
        <taxon>Actinopterygii</taxon>
        <taxon>Neopterygii</taxon>
        <taxon>Teleostei</taxon>
        <taxon>Albuliformes</taxon>
        <taxon>Albulidae</taxon>
        <taxon>Albula</taxon>
    </lineage>
</organism>
<sequence length="269" mass="29247">MFAVKSFATKSYFSLLKKHARGVSYLQSVCQAPRVAVVLSGCGTCDGTEIHEASAVLVHLSRDGAMVQLYAPNIPQMHVVDHSNGDINENEQRNVLSESARFASGHIADLGHLRASKFDAIIFPGGNGAIKNLSTFAVDSRYCTLNEDVERVLKEFHKAGKPIGLCCVSSSLSSFIIRLCCMASILAARVLPEVEVTLGHEEDEDGKWPNTDFVKDIRAMGAKHCVKDVHVDHKNKVVSSPAFMCNAELHLVFDGIGAMVKHVLKLTGK</sequence>
<dbReference type="PANTHER" id="PTHR10224:SF17">
    <property type="entry name" value="DJ-1_PFPI DOMAIN-CONTAINING PROTEIN"/>
    <property type="match status" value="1"/>
</dbReference>
<reference evidence="1" key="1">
    <citation type="thesis" date="2021" institute="BYU ScholarsArchive" country="Provo, UT, USA">
        <title>Applications of and Algorithms for Genome Assembly and Genomic Analyses with an Emphasis on Marine Teleosts.</title>
        <authorList>
            <person name="Pickett B.D."/>
        </authorList>
    </citation>
    <scope>NUCLEOTIDE SEQUENCE</scope>
    <source>
        <strain evidence="1">HI-2016</strain>
    </source>
</reference>
<name>A0A8T2PIX3_9TELE</name>
<dbReference type="OrthoDB" id="543156at2759"/>
<dbReference type="AlphaFoldDB" id="A0A8T2PIX3"/>
<gene>
    <name evidence="1" type="ORF">JZ751_029134</name>
</gene>
<evidence type="ECO:0008006" key="3">
    <source>
        <dbReference type="Google" id="ProtNLM"/>
    </source>
</evidence>
<dbReference type="GO" id="GO:0005739">
    <property type="term" value="C:mitochondrion"/>
    <property type="evidence" value="ECO:0007669"/>
    <property type="project" value="TreeGrafter"/>
</dbReference>
<dbReference type="EMBL" id="JAFBMS010000010">
    <property type="protein sequence ID" value="KAG9348817.1"/>
    <property type="molecule type" value="Genomic_DNA"/>
</dbReference>
<proteinExistence type="predicted"/>
<protein>
    <recommendedName>
        <fullName evidence="3">ES1 protein</fullName>
    </recommendedName>
</protein>
<dbReference type="SUPFAM" id="SSF52317">
    <property type="entry name" value="Class I glutamine amidotransferase-like"/>
    <property type="match status" value="1"/>
</dbReference>
<dbReference type="PANTHER" id="PTHR10224">
    <property type="entry name" value="ES1 PROTEIN HOMOLOG, MITOCHONDRIAL"/>
    <property type="match status" value="1"/>
</dbReference>
<dbReference type="NCBIfam" id="NF008747">
    <property type="entry name" value="PRK11780.1"/>
    <property type="match status" value="1"/>
</dbReference>
<evidence type="ECO:0000313" key="2">
    <source>
        <dbReference type="Proteomes" id="UP000824540"/>
    </source>
</evidence>
<comment type="caution">
    <text evidence="1">The sequence shown here is derived from an EMBL/GenBank/DDBJ whole genome shotgun (WGS) entry which is preliminary data.</text>
</comment>
<dbReference type="Proteomes" id="UP000824540">
    <property type="component" value="Unassembled WGS sequence"/>
</dbReference>
<keyword evidence="2" id="KW-1185">Reference proteome</keyword>
<accession>A0A8T2PIX3</accession>
<dbReference type="InterPro" id="IPR029062">
    <property type="entry name" value="Class_I_gatase-like"/>
</dbReference>